<dbReference type="InterPro" id="IPR025660">
    <property type="entry name" value="Pept_his_AS"/>
</dbReference>
<dbReference type="Gene3D" id="3.90.70.10">
    <property type="entry name" value="Cysteine proteinases"/>
    <property type="match status" value="2"/>
</dbReference>
<dbReference type="Pfam" id="PF00112">
    <property type="entry name" value="Peptidase_C1"/>
    <property type="match status" value="2"/>
</dbReference>
<keyword evidence="6" id="KW-1015">Disulfide bond</keyword>
<evidence type="ECO:0000256" key="1">
    <source>
        <dbReference type="ARBA" id="ARBA00008455"/>
    </source>
</evidence>
<dbReference type="Pfam" id="PF08246">
    <property type="entry name" value="Inhibitor_I29"/>
    <property type="match status" value="1"/>
</dbReference>
<feature type="domain" description="Cathepsin propeptide inhibitor" evidence="9">
    <location>
        <begin position="36"/>
        <end position="89"/>
    </location>
</feature>
<keyword evidence="5" id="KW-0788">Thiol protease</keyword>
<keyword evidence="2" id="KW-0645">Protease</keyword>
<dbReference type="SUPFAM" id="SSF54001">
    <property type="entry name" value="Cysteine proteinases"/>
    <property type="match status" value="2"/>
</dbReference>
<dbReference type="SMART" id="SM00848">
    <property type="entry name" value="Inhibitor_I29"/>
    <property type="match status" value="1"/>
</dbReference>
<proteinExistence type="inferred from homology"/>
<evidence type="ECO:0000313" key="10">
    <source>
        <dbReference type="EMBL" id="GER56745.1"/>
    </source>
</evidence>
<dbReference type="InterPro" id="IPR038765">
    <property type="entry name" value="Papain-like_cys_pep_sf"/>
</dbReference>
<evidence type="ECO:0000256" key="4">
    <source>
        <dbReference type="ARBA" id="ARBA00022801"/>
    </source>
</evidence>
<evidence type="ECO:0000256" key="5">
    <source>
        <dbReference type="ARBA" id="ARBA00022807"/>
    </source>
</evidence>
<feature type="domain" description="Peptidase C1A papain C-terminal" evidence="8">
    <location>
        <begin position="341"/>
        <end position="474"/>
    </location>
</feature>
<comment type="similarity">
    <text evidence="1">Belongs to the peptidase C1 family.</text>
</comment>
<evidence type="ECO:0000256" key="3">
    <source>
        <dbReference type="ARBA" id="ARBA00022729"/>
    </source>
</evidence>
<dbReference type="InterPro" id="IPR039417">
    <property type="entry name" value="Peptidase_C1A_papain-like"/>
</dbReference>
<name>A0A5A7RHR3_STRAF</name>
<dbReference type="InterPro" id="IPR025661">
    <property type="entry name" value="Pept_asp_AS"/>
</dbReference>
<dbReference type="OrthoDB" id="10253408at2759"/>
<dbReference type="InterPro" id="IPR013128">
    <property type="entry name" value="Peptidase_C1A"/>
</dbReference>
<dbReference type="SMART" id="SM00645">
    <property type="entry name" value="Pept_C1"/>
    <property type="match status" value="2"/>
</dbReference>
<evidence type="ECO:0000256" key="2">
    <source>
        <dbReference type="ARBA" id="ARBA00022670"/>
    </source>
</evidence>
<evidence type="ECO:0000313" key="11">
    <source>
        <dbReference type="Proteomes" id="UP000325081"/>
    </source>
</evidence>
<evidence type="ECO:0000256" key="6">
    <source>
        <dbReference type="ARBA" id="ARBA00023157"/>
    </source>
</evidence>
<evidence type="ECO:0000256" key="7">
    <source>
        <dbReference type="SAM" id="SignalP"/>
    </source>
</evidence>
<comment type="caution">
    <text evidence="10">The sequence shown here is derived from an EMBL/GenBank/DDBJ whole genome shotgun (WGS) entry which is preliminary data.</text>
</comment>
<dbReference type="AlphaFoldDB" id="A0A5A7RHR3"/>
<dbReference type="FunFam" id="3.90.70.10:FF:000067">
    <property type="entry name" value="Senescence-specific cysteine protease"/>
    <property type="match status" value="1"/>
</dbReference>
<dbReference type="InterPro" id="IPR013201">
    <property type="entry name" value="Prot_inhib_I29"/>
</dbReference>
<dbReference type="PROSITE" id="PS00639">
    <property type="entry name" value="THIOL_PROTEASE_HIS"/>
    <property type="match status" value="1"/>
</dbReference>
<keyword evidence="3 7" id="KW-0732">Signal</keyword>
<gene>
    <name evidence="10" type="ORF">STAS_34485</name>
</gene>
<organism evidence="10 11">
    <name type="scientific">Striga asiatica</name>
    <name type="common">Asiatic witchweed</name>
    <name type="synonym">Buchnera asiatica</name>
    <dbReference type="NCBI Taxonomy" id="4170"/>
    <lineage>
        <taxon>Eukaryota</taxon>
        <taxon>Viridiplantae</taxon>
        <taxon>Streptophyta</taxon>
        <taxon>Embryophyta</taxon>
        <taxon>Tracheophyta</taxon>
        <taxon>Spermatophyta</taxon>
        <taxon>Magnoliopsida</taxon>
        <taxon>eudicotyledons</taxon>
        <taxon>Gunneridae</taxon>
        <taxon>Pentapetalae</taxon>
        <taxon>asterids</taxon>
        <taxon>lamiids</taxon>
        <taxon>Lamiales</taxon>
        <taxon>Orobanchaceae</taxon>
        <taxon>Buchnereae</taxon>
        <taxon>Striga</taxon>
    </lineage>
</organism>
<reference evidence="11" key="1">
    <citation type="journal article" date="2019" name="Curr. Biol.">
        <title>Genome Sequence of Striga asiatica Provides Insight into the Evolution of Plant Parasitism.</title>
        <authorList>
            <person name="Yoshida S."/>
            <person name="Kim S."/>
            <person name="Wafula E.K."/>
            <person name="Tanskanen J."/>
            <person name="Kim Y.M."/>
            <person name="Honaas L."/>
            <person name="Yang Z."/>
            <person name="Spallek T."/>
            <person name="Conn C.E."/>
            <person name="Ichihashi Y."/>
            <person name="Cheong K."/>
            <person name="Cui S."/>
            <person name="Der J.P."/>
            <person name="Gundlach H."/>
            <person name="Jiao Y."/>
            <person name="Hori C."/>
            <person name="Ishida J.K."/>
            <person name="Kasahara H."/>
            <person name="Kiba T."/>
            <person name="Kim M.S."/>
            <person name="Koo N."/>
            <person name="Laohavisit A."/>
            <person name="Lee Y.H."/>
            <person name="Lumba S."/>
            <person name="McCourt P."/>
            <person name="Mortimer J.C."/>
            <person name="Mutuku J.M."/>
            <person name="Nomura T."/>
            <person name="Sasaki-Sekimoto Y."/>
            <person name="Seto Y."/>
            <person name="Wang Y."/>
            <person name="Wakatake T."/>
            <person name="Sakakibara H."/>
            <person name="Demura T."/>
            <person name="Yamaguchi S."/>
            <person name="Yoneyama K."/>
            <person name="Manabe R.I."/>
            <person name="Nelson D.C."/>
            <person name="Schulman A.H."/>
            <person name="Timko M.P."/>
            <person name="dePamphilis C.W."/>
            <person name="Choi D."/>
            <person name="Shirasu K."/>
        </authorList>
    </citation>
    <scope>NUCLEOTIDE SEQUENCE [LARGE SCALE GENOMIC DNA]</scope>
    <source>
        <strain evidence="11">cv. UVA1</strain>
    </source>
</reference>
<keyword evidence="4" id="KW-0378">Hydrolase</keyword>
<accession>A0A5A7RHR3</accession>
<dbReference type="PROSITE" id="PS00640">
    <property type="entry name" value="THIOL_PROTEASE_ASN"/>
    <property type="match status" value="2"/>
</dbReference>
<dbReference type="InterPro" id="IPR000668">
    <property type="entry name" value="Peptidase_C1A_C"/>
</dbReference>
<dbReference type="PRINTS" id="PR00705">
    <property type="entry name" value="PAPAIN"/>
</dbReference>
<dbReference type="GO" id="GO:0008234">
    <property type="term" value="F:cysteine-type peptidase activity"/>
    <property type="evidence" value="ECO:0007669"/>
    <property type="project" value="UniProtKB-KW"/>
</dbReference>
<keyword evidence="11" id="KW-1185">Reference proteome</keyword>
<evidence type="ECO:0000259" key="8">
    <source>
        <dbReference type="SMART" id="SM00645"/>
    </source>
</evidence>
<feature type="chain" id="PRO_5022668499" evidence="7">
    <location>
        <begin position="22"/>
        <end position="484"/>
    </location>
</feature>
<protein>
    <submittedName>
        <fullName evidence="10">Cysteine proteinases superfamily protein</fullName>
    </submittedName>
</protein>
<feature type="domain" description="Peptidase C1A papain C-terminal" evidence="8">
    <location>
        <begin position="120"/>
        <end position="338"/>
    </location>
</feature>
<sequence>MKISFIVLLLLLCTLLLSGLGFEYSADELEDMGSLYERWRAYYNKLDEPTNDRFPAFRENVLRIHHFNQLDEQYKLGLNQFSDLTAHEFAARHGCQPGPHQPLDLLEEEFSQLEYHTSDVPTSVDWRAKGAVTYVKNQLNCKSCWAFSAVGAVEGINFVRTGRLVSLSAQELVDCDKRNNGCRKGNVVRAFDFIRDRGITSERVYPYVGKQRICDSTKVKSPVVKIAGYKRIPPNNEKALMQAVAQQPVSAAIAADNDFVYYKTGIYNGNCSTASSSKDLNHAVTVVGYGMTKQGIKFWTVKNSWGGSWGENGYIRMARDVKYKSGMCGIAIEASYPISFNVLLLFLCTLLLNGLGFGYSADELEDLGNLYEYARSSAEALMRAVAHQPVSAFVSIDGEFKSYKKGVFTGWCDVNLTHIVTVVGYGATEQGTKFWIVKNSWGSWWGDNGYIRLARDVTDERGQCGIAMRASYPMINEFNADGFF</sequence>
<dbReference type="EMBL" id="BKCP01012737">
    <property type="protein sequence ID" value="GER56745.1"/>
    <property type="molecule type" value="Genomic_DNA"/>
</dbReference>
<dbReference type="GO" id="GO:0006508">
    <property type="term" value="P:proteolysis"/>
    <property type="evidence" value="ECO:0007669"/>
    <property type="project" value="UniProtKB-KW"/>
</dbReference>
<evidence type="ECO:0000259" key="9">
    <source>
        <dbReference type="SMART" id="SM00848"/>
    </source>
</evidence>
<feature type="signal peptide" evidence="7">
    <location>
        <begin position="1"/>
        <end position="21"/>
    </location>
</feature>
<dbReference type="PANTHER" id="PTHR12411">
    <property type="entry name" value="CYSTEINE PROTEASE FAMILY C1-RELATED"/>
    <property type="match status" value="1"/>
</dbReference>
<dbReference type="CDD" id="cd02248">
    <property type="entry name" value="Peptidase_C1A"/>
    <property type="match status" value="1"/>
</dbReference>
<dbReference type="Proteomes" id="UP000325081">
    <property type="component" value="Unassembled WGS sequence"/>
</dbReference>